<accession>A0A8K0W3A5</accession>
<evidence type="ECO:0000313" key="2">
    <source>
        <dbReference type="EMBL" id="KAH7093617.1"/>
    </source>
</evidence>
<evidence type="ECO:0008006" key="4">
    <source>
        <dbReference type="Google" id="ProtNLM"/>
    </source>
</evidence>
<feature type="compositionally biased region" description="Gly residues" evidence="1">
    <location>
        <begin position="578"/>
        <end position="598"/>
    </location>
</feature>
<protein>
    <recommendedName>
        <fullName evidence="4">Fungal N-terminal domain-containing protein</fullName>
    </recommendedName>
</protein>
<proteinExistence type="predicted"/>
<dbReference type="EMBL" id="JAGMVJ010000002">
    <property type="protein sequence ID" value="KAH7093617.1"/>
    <property type="molecule type" value="Genomic_DNA"/>
</dbReference>
<dbReference type="PANTHER" id="PTHR38886:SF1">
    <property type="entry name" value="NACHT-NTPASE AND P-LOOP NTPASES N-TERMINAL DOMAIN-CONTAINING PROTEIN"/>
    <property type="match status" value="1"/>
</dbReference>
<feature type="compositionally biased region" description="Gly residues" evidence="1">
    <location>
        <begin position="552"/>
        <end position="570"/>
    </location>
</feature>
<feature type="region of interest" description="Disordered" evidence="1">
    <location>
        <begin position="377"/>
        <end position="610"/>
    </location>
</feature>
<dbReference type="PANTHER" id="PTHR38886">
    <property type="entry name" value="SESA DOMAIN-CONTAINING PROTEIN"/>
    <property type="match status" value="1"/>
</dbReference>
<dbReference type="OrthoDB" id="3045089at2759"/>
<evidence type="ECO:0000256" key="1">
    <source>
        <dbReference type="SAM" id="MobiDB-lite"/>
    </source>
</evidence>
<feature type="compositionally biased region" description="Polar residues" evidence="1">
    <location>
        <begin position="395"/>
        <end position="420"/>
    </location>
</feature>
<name>A0A8K0W3A5_9PLEO</name>
<sequence length="610" mass="65010">MVVVPFGFSIGDFITGTKLLISVLAAFKETSGASSKYASETAFLYSLTSTLQHLDDYVKPSPQNNLSSSISSLLDMVRGPLDDFKIFLDKYNASLGRASTKSKLGKVPKTVTYTLKDISGKVEKLRRQTEQPLQAINSLLSLQQIKSIEELSDQRWQPDQCAQIVEAIKVADIPTALDKQIQVLQKSASEHKIRQDEQLERVKDLRDKLDGELASLALSLEKVKDATSTDIATKSCQQAQLDASNDLQTSVSQLSAVLESGTTEMKESLKVQKDLLIVIKTFLEEKAAIQERAIAEADVSIDPSDSSVENSSWPSATLPAAYLAISLLSTVVSSVTAVSMVTQRQHAGVQMPSLMLSSKVADIPHTVSSATLESTISKSAQDFPSESPAQRRESSWVSEFSRSTGSGPTSSITQYSSTPQTKREESTITHVTVGGYSVDTNKKEQTPTTKVKRGDSGVPHFPLRGSDDTNWSKKISKLDESDSDSGGRNNDETPSHLPDPNYFVRPGPVAPPSNDGLNANSGYVHSPSYPWGYQSNRSDGGYIESGSNSQGDTGGGGSGVYSGGYSGGYLEGDSSTGGYTGGGSSGGYAGGGGSGGYSRGDTESDDSDSD</sequence>
<dbReference type="AlphaFoldDB" id="A0A8K0W3A5"/>
<feature type="compositionally biased region" description="Basic and acidic residues" evidence="1">
    <location>
        <begin position="465"/>
        <end position="480"/>
    </location>
</feature>
<reference evidence="2" key="1">
    <citation type="journal article" date="2021" name="Nat. Commun.">
        <title>Genetic determinants of endophytism in the Arabidopsis root mycobiome.</title>
        <authorList>
            <person name="Mesny F."/>
            <person name="Miyauchi S."/>
            <person name="Thiergart T."/>
            <person name="Pickel B."/>
            <person name="Atanasova L."/>
            <person name="Karlsson M."/>
            <person name="Huettel B."/>
            <person name="Barry K.W."/>
            <person name="Haridas S."/>
            <person name="Chen C."/>
            <person name="Bauer D."/>
            <person name="Andreopoulos W."/>
            <person name="Pangilinan J."/>
            <person name="LaButti K."/>
            <person name="Riley R."/>
            <person name="Lipzen A."/>
            <person name="Clum A."/>
            <person name="Drula E."/>
            <person name="Henrissat B."/>
            <person name="Kohler A."/>
            <person name="Grigoriev I.V."/>
            <person name="Martin F.M."/>
            <person name="Hacquard S."/>
        </authorList>
    </citation>
    <scope>NUCLEOTIDE SEQUENCE</scope>
    <source>
        <strain evidence="2">MPI-SDFR-AT-0120</strain>
    </source>
</reference>
<keyword evidence="3" id="KW-1185">Reference proteome</keyword>
<feature type="compositionally biased region" description="Polar residues" evidence="1">
    <location>
        <begin position="377"/>
        <end position="388"/>
    </location>
</feature>
<comment type="caution">
    <text evidence="2">The sequence shown here is derived from an EMBL/GenBank/DDBJ whole genome shotgun (WGS) entry which is preliminary data.</text>
</comment>
<organism evidence="2 3">
    <name type="scientific">Paraphoma chrysanthemicola</name>
    <dbReference type="NCBI Taxonomy" id="798071"/>
    <lineage>
        <taxon>Eukaryota</taxon>
        <taxon>Fungi</taxon>
        <taxon>Dikarya</taxon>
        <taxon>Ascomycota</taxon>
        <taxon>Pezizomycotina</taxon>
        <taxon>Dothideomycetes</taxon>
        <taxon>Pleosporomycetidae</taxon>
        <taxon>Pleosporales</taxon>
        <taxon>Pleosporineae</taxon>
        <taxon>Phaeosphaeriaceae</taxon>
        <taxon>Paraphoma</taxon>
    </lineage>
</organism>
<gene>
    <name evidence="2" type="ORF">FB567DRAFT_588041</name>
</gene>
<evidence type="ECO:0000313" key="3">
    <source>
        <dbReference type="Proteomes" id="UP000813461"/>
    </source>
</evidence>
<dbReference type="Proteomes" id="UP000813461">
    <property type="component" value="Unassembled WGS sequence"/>
</dbReference>